<evidence type="ECO:0000259" key="3">
    <source>
        <dbReference type="PROSITE" id="PS50188"/>
    </source>
</evidence>
<sequence>MSTPRRPSRSASIPIPGASGRSLNDLLNFNNLSPAPTTSAPPTSPRQERAQAQQRSIIGSRSFYSGLEGMRPPSTTATASSTPGRTVGTSSSLGSATSGPVRHPLGGGSGGPWAASRSVSTSSTLLTGGAPHHHQHRRTTSAQAPRLIMGFEPRIIQGTPTGPRDRHGATSNPEVGQPGSPRSPVRRRESHDGISTSPTRALRISTGGTAPRRLGTLPPPHEVTEPGSKVATQSNAVPQFVSQLPTGGPVPFSRPTYLQYSALHDFIHTDENSTARSVAEPNPLQFDARASSSVRDATPVTESDDDSESSTGYVSRVRRPSGIRGREADRGRLRERQHSYVNTTGTDEALVLQVPTKWSDQDRNQFLKISEDGRNVQFHGPSSQGEKEAAAVRADHSVPPACGIYYYEVTIMDKGSKGHISIGFSTKAVRLTRLPGWEKDSWGYHGDDGHSFASERDGTPFGPRFTTGDVIGCGIDFSRYKAFYTKNGSFLGYAFENVGRDTEVYPSVGLRTSGESIRANFGHDTFRYDIDYHVHRAREQAWSNIQSTPVKWSIDDARDIFTLEVDKEASSSKASSSSSAPGPSGLNKDGVIKNESDAKVKQENADDEFVPIQLPPDYREPLDKLVMSYLQHHGYEKTARALQARREDARKKARALQGASNPKSENIDVDIKMETDDELPGTSTREEAESLSELQGIARLDSLQSRQKIVTAVTRGDIDSALRMAQEECPVVLEINEGLMLFKLRCRKFVELMLETSEAMKKATADTTGAEEEDPSFDYVEISENGTAMEVDGVDESTTPVTATNGFANGNASKGTSNPMDGDMRIAKHSPAMVNYQRALSESIAYGRKLQSDYRTDMRLEVQTLLKRTFSLVSYDDPTTATAADVVELVSQEARVQLAQEMNQAILESQGRPSRPALERVYRQASATVKQLALWGVGEAAFADVRKEFGETTI</sequence>
<dbReference type="OrthoDB" id="25503at2759"/>
<proteinExistence type="predicted"/>
<organism evidence="5 6">
    <name type="scientific">Schizopora paradoxa</name>
    <dbReference type="NCBI Taxonomy" id="27342"/>
    <lineage>
        <taxon>Eukaryota</taxon>
        <taxon>Fungi</taxon>
        <taxon>Dikarya</taxon>
        <taxon>Basidiomycota</taxon>
        <taxon>Agaricomycotina</taxon>
        <taxon>Agaricomycetes</taxon>
        <taxon>Hymenochaetales</taxon>
        <taxon>Schizoporaceae</taxon>
        <taxon>Schizopora</taxon>
    </lineage>
</organism>
<dbReference type="SUPFAM" id="SSF49899">
    <property type="entry name" value="Concanavalin A-like lectins/glucanases"/>
    <property type="match status" value="1"/>
</dbReference>
<dbReference type="InterPro" id="IPR001870">
    <property type="entry name" value="B30.2/SPRY"/>
</dbReference>
<dbReference type="InParanoid" id="A0A0H2R1D3"/>
<dbReference type="Gene3D" id="2.60.120.920">
    <property type="match status" value="1"/>
</dbReference>
<dbReference type="InterPro" id="IPR050618">
    <property type="entry name" value="Ubq-SigPath_Reg"/>
</dbReference>
<protein>
    <submittedName>
        <fullName evidence="5">SPRY-domain-containing protein</fullName>
    </submittedName>
</protein>
<dbReference type="PROSITE" id="PS50896">
    <property type="entry name" value="LISH"/>
    <property type="match status" value="1"/>
</dbReference>
<evidence type="ECO:0000313" key="6">
    <source>
        <dbReference type="Proteomes" id="UP000053477"/>
    </source>
</evidence>
<keyword evidence="6" id="KW-1185">Reference proteome</keyword>
<evidence type="ECO:0000256" key="1">
    <source>
        <dbReference type="SAM" id="Coils"/>
    </source>
</evidence>
<feature type="coiled-coil region" evidence="1">
    <location>
        <begin position="632"/>
        <end position="659"/>
    </location>
</feature>
<feature type="compositionally biased region" description="Basic and acidic residues" evidence="2">
    <location>
        <begin position="324"/>
        <end position="338"/>
    </location>
</feature>
<accession>A0A0H2R1D3</accession>
<feature type="compositionally biased region" description="Low complexity" evidence="2">
    <location>
        <begin position="571"/>
        <end position="585"/>
    </location>
</feature>
<dbReference type="InterPro" id="IPR006595">
    <property type="entry name" value="CTLH_C"/>
</dbReference>
<evidence type="ECO:0000256" key="2">
    <source>
        <dbReference type="SAM" id="MobiDB-lite"/>
    </source>
</evidence>
<evidence type="ECO:0000259" key="4">
    <source>
        <dbReference type="PROSITE" id="PS50897"/>
    </source>
</evidence>
<dbReference type="InterPro" id="IPR013144">
    <property type="entry name" value="CRA_dom"/>
</dbReference>
<dbReference type="Proteomes" id="UP000053477">
    <property type="component" value="Unassembled WGS sequence"/>
</dbReference>
<dbReference type="CDD" id="cd12909">
    <property type="entry name" value="SPRY_RanBP9_10"/>
    <property type="match status" value="1"/>
</dbReference>
<dbReference type="InterPro" id="IPR003877">
    <property type="entry name" value="SPRY_dom"/>
</dbReference>
<feature type="compositionally biased region" description="Low complexity" evidence="2">
    <location>
        <begin position="120"/>
        <end position="129"/>
    </location>
</feature>
<dbReference type="Pfam" id="PF08513">
    <property type="entry name" value="LisH"/>
    <property type="match status" value="1"/>
</dbReference>
<dbReference type="PROSITE" id="PS50188">
    <property type="entry name" value="B302_SPRY"/>
    <property type="match status" value="1"/>
</dbReference>
<dbReference type="PANTHER" id="PTHR12864">
    <property type="entry name" value="RAN BINDING PROTEIN 9-RELATED"/>
    <property type="match status" value="1"/>
</dbReference>
<dbReference type="SMART" id="SM00757">
    <property type="entry name" value="CRA"/>
    <property type="match status" value="1"/>
</dbReference>
<reference evidence="5 6" key="1">
    <citation type="submission" date="2015-04" db="EMBL/GenBank/DDBJ databases">
        <title>Complete genome sequence of Schizopora paradoxa KUC8140, a cosmopolitan wood degrader in East Asia.</title>
        <authorList>
            <consortium name="DOE Joint Genome Institute"/>
            <person name="Min B."/>
            <person name="Park H."/>
            <person name="Jang Y."/>
            <person name="Kim J.-J."/>
            <person name="Kim K.H."/>
            <person name="Pangilinan J."/>
            <person name="Lipzen A."/>
            <person name="Riley R."/>
            <person name="Grigoriev I.V."/>
            <person name="Spatafora J.W."/>
            <person name="Choi I.-G."/>
        </authorList>
    </citation>
    <scope>NUCLEOTIDE SEQUENCE [LARGE SCALE GENOMIC DNA]</scope>
    <source>
        <strain evidence="5 6">KUC8140</strain>
    </source>
</reference>
<feature type="compositionally biased region" description="Polar residues" evidence="2">
    <location>
        <begin position="50"/>
        <end position="63"/>
    </location>
</feature>
<dbReference type="Pfam" id="PF00622">
    <property type="entry name" value="SPRY"/>
    <property type="match status" value="1"/>
</dbReference>
<dbReference type="Pfam" id="PF10607">
    <property type="entry name" value="CTLH"/>
    <property type="match status" value="1"/>
</dbReference>
<dbReference type="InterPro" id="IPR006594">
    <property type="entry name" value="LisH"/>
</dbReference>
<dbReference type="EMBL" id="KQ086356">
    <property type="protein sequence ID" value="KLO05137.1"/>
    <property type="molecule type" value="Genomic_DNA"/>
</dbReference>
<dbReference type="SMART" id="SM00668">
    <property type="entry name" value="CTLH"/>
    <property type="match status" value="1"/>
</dbReference>
<feature type="region of interest" description="Disordered" evidence="2">
    <location>
        <begin position="1"/>
        <end position="231"/>
    </location>
</feature>
<dbReference type="SMART" id="SM00449">
    <property type="entry name" value="SPRY"/>
    <property type="match status" value="1"/>
</dbReference>
<feature type="domain" description="CTLH" evidence="4">
    <location>
        <begin position="702"/>
        <end position="761"/>
    </location>
</feature>
<feature type="domain" description="B30.2/SPRY" evidence="3">
    <location>
        <begin position="336"/>
        <end position="526"/>
    </location>
</feature>
<feature type="region of interest" description="Disordered" evidence="2">
    <location>
        <begin position="800"/>
        <end position="819"/>
    </location>
</feature>
<feature type="region of interest" description="Disordered" evidence="2">
    <location>
        <begin position="273"/>
        <end position="342"/>
    </location>
</feature>
<dbReference type="PROSITE" id="PS50897">
    <property type="entry name" value="CTLH"/>
    <property type="match status" value="1"/>
</dbReference>
<dbReference type="InterPro" id="IPR024964">
    <property type="entry name" value="CTLH/CRA"/>
</dbReference>
<dbReference type="AlphaFoldDB" id="A0A0H2R1D3"/>
<feature type="compositionally biased region" description="Low complexity" evidence="2">
    <location>
        <begin position="72"/>
        <end position="99"/>
    </location>
</feature>
<dbReference type="InterPro" id="IPR013320">
    <property type="entry name" value="ConA-like_dom_sf"/>
</dbReference>
<dbReference type="STRING" id="27342.A0A0H2R1D3"/>
<feature type="compositionally biased region" description="Low complexity" evidence="2">
    <location>
        <begin position="23"/>
        <end position="41"/>
    </location>
</feature>
<feature type="compositionally biased region" description="Polar residues" evidence="2">
    <location>
        <begin position="1"/>
        <end position="11"/>
    </location>
</feature>
<dbReference type="InterPro" id="IPR043136">
    <property type="entry name" value="B30.2/SPRY_sf"/>
</dbReference>
<keyword evidence="1" id="KW-0175">Coiled coil</keyword>
<evidence type="ECO:0000313" key="5">
    <source>
        <dbReference type="EMBL" id="KLO05137.1"/>
    </source>
</evidence>
<name>A0A0H2R1D3_9AGAM</name>
<feature type="region of interest" description="Disordered" evidence="2">
    <location>
        <begin position="571"/>
        <end position="591"/>
    </location>
</feature>
<dbReference type="InterPro" id="IPR035782">
    <property type="entry name" value="SPRY_RanBP9/10"/>
</dbReference>
<gene>
    <name evidence="5" type="ORF">SCHPADRAFT_911220</name>
</gene>